<name>A0AAV4XFY5_CAEEX</name>
<dbReference type="AlphaFoldDB" id="A0AAV4XFY5"/>
<organism evidence="1 2">
    <name type="scientific">Caerostris extrusa</name>
    <name type="common">Bark spider</name>
    <name type="synonym">Caerostris bankana</name>
    <dbReference type="NCBI Taxonomy" id="172846"/>
    <lineage>
        <taxon>Eukaryota</taxon>
        <taxon>Metazoa</taxon>
        <taxon>Ecdysozoa</taxon>
        <taxon>Arthropoda</taxon>
        <taxon>Chelicerata</taxon>
        <taxon>Arachnida</taxon>
        <taxon>Araneae</taxon>
        <taxon>Araneomorphae</taxon>
        <taxon>Entelegynae</taxon>
        <taxon>Araneoidea</taxon>
        <taxon>Araneidae</taxon>
        <taxon>Caerostris</taxon>
    </lineage>
</organism>
<gene>
    <name evidence="1" type="ORF">CEXT_696211</name>
</gene>
<evidence type="ECO:0000313" key="2">
    <source>
        <dbReference type="Proteomes" id="UP001054945"/>
    </source>
</evidence>
<sequence length="73" mass="8661">MVDPIKRAAFFPEVNSFPGCPRLEEWNVDYGETSMKRQMHWRSIFCDDTMMEYQLPPLLKTLYLLEKNSSLTN</sequence>
<comment type="caution">
    <text evidence="1">The sequence shown here is derived from an EMBL/GenBank/DDBJ whole genome shotgun (WGS) entry which is preliminary data.</text>
</comment>
<accession>A0AAV4XFY5</accession>
<keyword evidence="2" id="KW-1185">Reference proteome</keyword>
<proteinExistence type="predicted"/>
<evidence type="ECO:0000313" key="1">
    <source>
        <dbReference type="EMBL" id="GIY93866.1"/>
    </source>
</evidence>
<dbReference type="Proteomes" id="UP001054945">
    <property type="component" value="Unassembled WGS sequence"/>
</dbReference>
<protein>
    <submittedName>
        <fullName evidence="1">Uncharacterized protein</fullName>
    </submittedName>
</protein>
<dbReference type="EMBL" id="BPLR01017716">
    <property type="protein sequence ID" value="GIY93866.1"/>
    <property type="molecule type" value="Genomic_DNA"/>
</dbReference>
<reference evidence="1 2" key="1">
    <citation type="submission" date="2021-06" db="EMBL/GenBank/DDBJ databases">
        <title>Caerostris extrusa draft genome.</title>
        <authorList>
            <person name="Kono N."/>
            <person name="Arakawa K."/>
        </authorList>
    </citation>
    <scope>NUCLEOTIDE SEQUENCE [LARGE SCALE GENOMIC DNA]</scope>
</reference>